<evidence type="ECO:0000313" key="2">
    <source>
        <dbReference type="Proteomes" id="UP000051870"/>
    </source>
</evidence>
<accession>A0A0P1IR03</accession>
<sequence length="138" mass="15317">MPVSFRILKSHKLVYVRYEGHANIDETIASFEQYASHPDCEPGQNQLIDLSGLTGYDKDFARMMETQAQKADVFLAEGAQPMVVYLSPTKISQKMSAMIVKSWEPFVAIIPIIVQSVSEACDILGVHSVDLKEALKVA</sequence>
<evidence type="ECO:0000313" key="1">
    <source>
        <dbReference type="EMBL" id="CUJ96235.1"/>
    </source>
</evidence>
<dbReference type="STRING" id="1715693.PH7735_01969"/>
<keyword evidence="2" id="KW-1185">Reference proteome</keyword>
<gene>
    <name evidence="1" type="ORF">PH7735_01969</name>
</gene>
<dbReference type="AlphaFoldDB" id="A0A0P1IR03"/>
<dbReference type="GeneID" id="83881004"/>
<protein>
    <submittedName>
        <fullName evidence="1">Uncharacterized protein</fullName>
    </submittedName>
</protein>
<proteinExistence type="predicted"/>
<dbReference type="EMBL" id="CYTW01000001">
    <property type="protein sequence ID" value="CUJ96235.1"/>
    <property type="molecule type" value="Genomic_DNA"/>
</dbReference>
<organism evidence="1 2">
    <name type="scientific">Shimia thalassica</name>
    <dbReference type="NCBI Taxonomy" id="1715693"/>
    <lineage>
        <taxon>Bacteria</taxon>
        <taxon>Pseudomonadati</taxon>
        <taxon>Pseudomonadota</taxon>
        <taxon>Alphaproteobacteria</taxon>
        <taxon>Rhodobacterales</taxon>
        <taxon>Roseobacteraceae</taxon>
    </lineage>
</organism>
<name>A0A0P1IR03_9RHOB</name>
<dbReference type="RefSeq" id="WP_058311039.1">
    <property type="nucleotide sequence ID" value="NZ_CYTW01000001.1"/>
</dbReference>
<dbReference type="Proteomes" id="UP000051870">
    <property type="component" value="Unassembled WGS sequence"/>
</dbReference>
<reference evidence="2" key="1">
    <citation type="submission" date="2015-09" db="EMBL/GenBank/DDBJ databases">
        <authorList>
            <person name="Rodrigo-Torres Lidia"/>
            <person name="Arahal R.David."/>
        </authorList>
    </citation>
    <scope>NUCLEOTIDE SEQUENCE [LARGE SCALE GENOMIC DNA]</scope>
    <source>
        <strain evidence="2">CECT 7735</strain>
    </source>
</reference>